<dbReference type="InterPro" id="IPR014001">
    <property type="entry name" value="Helicase_ATP-bd"/>
</dbReference>
<keyword evidence="5 7" id="KW-0067">ATP-binding</keyword>
<gene>
    <name evidence="11" type="ORF">FRUB_03014</name>
</gene>
<comment type="caution">
    <text evidence="11">The sequence shown here is derived from an EMBL/GenBank/DDBJ whole genome shotgun (WGS) entry which is preliminary data.</text>
</comment>
<dbReference type="InterPro" id="IPR005580">
    <property type="entry name" value="DbpA/CsdA_RNA-bd_dom"/>
</dbReference>
<protein>
    <submittedName>
        <fullName evidence="11">DEAD-box ATP-dependent RNA helicase CshA</fullName>
    </submittedName>
</protein>
<dbReference type="CDD" id="cd00268">
    <property type="entry name" value="DEADc"/>
    <property type="match status" value="1"/>
</dbReference>
<name>A0A225E407_9BACT</name>
<feature type="domain" description="Helicase C-terminal" evidence="10">
    <location>
        <begin position="222"/>
        <end position="368"/>
    </location>
</feature>
<dbReference type="Pfam" id="PF00271">
    <property type="entry name" value="Helicase_C"/>
    <property type="match status" value="1"/>
</dbReference>
<dbReference type="Gene3D" id="3.40.50.300">
    <property type="entry name" value="P-loop containing nucleotide triphosphate hydrolases"/>
    <property type="match status" value="2"/>
</dbReference>
<dbReference type="InterPro" id="IPR057325">
    <property type="entry name" value="DeaD_dimer"/>
</dbReference>
<sequence>MASLTSFGYIEPTPIQREAIPPLLNGSDLVGLAATGTGKTAAFALPIIHRIAAAGATRARPSTIILVPTRELAIQVSAAVTRYGRPLGVSSLAIYGGTGFNDQVRALRRGVDIVVATPGRALDHVRRETIVLTGITAAVLDEADEMLDMGFAEDIEAILSATPDTRQTMLFSATMPPRIAGIAQRHLKNPVRVEVARTVLAAGEAPKVRQTAYLVPRGFKAAVLSRVLELENPTSAIIFCRTRTEADGLTDTLTDRGFRPESLHGGLSQEQRDRVMGKFRAGTVNLLIATDVAARGLDIGHLSHVVNLHAPEAVESYVHRIGRVGRAGREGVAITLVEPREQFQLRQIERSTKQPITLARVPSSADLRAKRLERTRDAVRELIATGGLEEFHPAVGELAAEFGPLDVACASMKLALQAGRSGAEDEENIPVIEPGPKAPSRDGGKFARPAGAPGVGGPPVRPFDRDRGRAAVATKGMSRIFISVGREAGVSPRDIVGAIANEAGLGKKDIGSIEITERFTLVEVLDELADDVIEVLQGGRIRGRKIVVRRDRVN</sequence>
<dbReference type="InterPro" id="IPR001650">
    <property type="entry name" value="Helicase_C-like"/>
</dbReference>
<evidence type="ECO:0000256" key="7">
    <source>
        <dbReference type="RuleBase" id="RU000492"/>
    </source>
</evidence>
<evidence type="ECO:0000256" key="6">
    <source>
        <dbReference type="ARBA" id="ARBA00038437"/>
    </source>
</evidence>
<dbReference type="GO" id="GO:0003724">
    <property type="term" value="F:RNA helicase activity"/>
    <property type="evidence" value="ECO:0007669"/>
    <property type="project" value="UniProtKB-ARBA"/>
</dbReference>
<dbReference type="PROSITE" id="PS00039">
    <property type="entry name" value="DEAD_ATP_HELICASE"/>
    <property type="match status" value="1"/>
</dbReference>
<reference evidence="12" key="1">
    <citation type="submission" date="2017-06" db="EMBL/GenBank/DDBJ databases">
        <title>Genome analysis of Fimbriiglobus ruber SP5, the first member of the order Planctomycetales with confirmed chitinolytic capability.</title>
        <authorList>
            <person name="Ravin N.V."/>
            <person name="Rakitin A.L."/>
            <person name="Ivanova A.A."/>
            <person name="Beletsky A.V."/>
            <person name="Kulichevskaya I.S."/>
            <person name="Mardanov A.V."/>
            <person name="Dedysh S.N."/>
        </authorList>
    </citation>
    <scope>NUCLEOTIDE SEQUENCE [LARGE SCALE GENOMIC DNA]</scope>
    <source>
        <strain evidence="12">SP5</strain>
    </source>
</reference>
<dbReference type="EMBL" id="NIDE01000004">
    <property type="protein sequence ID" value="OWK43415.1"/>
    <property type="molecule type" value="Genomic_DNA"/>
</dbReference>
<dbReference type="Proteomes" id="UP000214646">
    <property type="component" value="Unassembled WGS sequence"/>
</dbReference>
<dbReference type="InterPro" id="IPR012677">
    <property type="entry name" value="Nucleotide-bd_a/b_plait_sf"/>
</dbReference>
<feature type="domain" description="Helicase ATP-binding" evidence="9">
    <location>
        <begin position="20"/>
        <end position="193"/>
    </location>
</feature>
<accession>A0A225E407</accession>
<proteinExistence type="inferred from homology"/>
<evidence type="ECO:0000256" key="4">
    <source>
        <dbReference type="ARBA" id="ARBA00022806"/>
    </source>
</evidence>
<dbReference type="CDD" id="cd12252">
    <property type="entry name" value="RRM_DbpA"/>
    <property type="match status" value="1"/>
</dbReference>
<dbReference type="PROSITE" id="PS51194">
    <property type="entry name" value="HELICASE_CTER"/>
    <property type="match status" value="1"/>
</dbReference>
<dbReference type="Pfam" id="PF03880">
    <property type="entry name" value="DbpA"/>
    <property type="match status" value="1"/>
</dbReference>
<organism evidence="11 12">
    <name type="scientific">Fimbriiglobus ruber</name>
    <dbReference type="NCBI Taxonomy" id="1908690"/>
    <lineage>
        <taxon>Bacteria</taxon>
        <taxon>Pseudomonadati</taxon>
        <taxon>Planctomycetota</taxon>
        <taxon>Planctomycetia</taxon>
        <taxon>Gemmatales</taxon>
        <taxon>Gemmataceae</taxon>
        <taxon>Fimbriiglobus</taxon>
    </lineage>
</organism>
<dbReference type="AlphaFoldDB" id="A0A225E407"/>
<keyword evidence="12" id="KW-1185">Reference proteome</keyword>
<comment type="similarity">
    <text evidence="6 7">Belongs to the DEAD box helicase family.</text>
</comment>
<feature type="region of interest" description="Disordered" evidence="8">
    <location>
        <begin position="423"/>
        <end position="465"/>
    </location>
</feature>
<evidence type="ECO:0000313" key="12">
    <source>
        <dbReference type="Proteomes" id="UP000214646"/>
    </source>
</evidence>
<dbReference type="Gene3D" id="3.30.70.330">
    <property type="match status" value="1"/>
</dbReference>
<dbReference type="PANTHER" id="PTHR47959:SF13">
    <property type="entry name" value="ATP-DEPENDENT RNA HELICASE RHLE"/>
    <property type="match status" value="1"/>
</dbReference>
<dbReference type="InterPro" id="IPR011545">
    <property type="entry name" value="DEAD/DEAH_box_helicase_dom"/>
</dbReference>
<evidence type="ECO:0000256" key="5">
    <source>
        <dbReference type="ARBA" id="ARBA00022840"/>
    </source>
</evidence>
<evidence type="ECO:0000259" key="10">
    <source>
        <dbReference type="PROSITE" id="PS51194"/>
    </source>
</evidence>
<keyword evidence="4 7" id="KW-0347">Helicase</keyword>
<evidence type="ECO:0000256" key="3">
    <source>
        <dbReference type="ARBA" id="ARBA00022801"/>
    </source>
</evidence>
<dbReference type="InterPro" id="IPR050079">
    <property type="entry name" value="DEAD_box_RNA_helicase"/>
</dbReference>
<dbReference type="GO" id="GO:0003676">
    <property type="term" value="F:nucleic acid binding"/>
    <property type="evidence" value="ECO:0007669"/>
    <property type="project" value="InterPro"/>
</dbReference>
<evidence type="ECO:0000259" key="9">
    <source>
        <dbReference type="PROSITE" id="PS51192"/>
    </source>
</evidence>
<dbReference type="GO" id="GO:0005524">
    <property type="term" value="F:ATP binding"/>
    <property type="evidence" value="ECO:0007669"/>
    <property type="project" value="UniProtKB-KW"/>
</dbReference>
<evidence type="ECO:0000256" key="8">
    <source>
        <dbReference type="SAM" id="MobiDB-lite"/>
    </source>
</evidence>
<dbReference type="SMART" id="SM00487">
    <property type="entry name" value="DEXDc"/>
    <property type="match status" value="1"/>
</dbReference>
<dbReference type="PANTHER" id="PTHR47959">
    <property type="entry name" value="ATP-DEPENDENT RNA HELICASE RHLE-RELATED"/>
    <property type="match status" value="1"/>
</dbReference>
<dbReference type="GO" id="GO:0016787">
    <property type="term" value="F:hydrolase activity"/>
    <property type="evidence" value="ECO:0007669"/>
    <property type="project" value="UniProtKB-KW"/>
</dbReference>
<dbReference type="Pfam" id="PF00270">
    <property type="entry name" value="DEAD"/>
    <property type="match status" value="1"/>
</dbReference>
<dbReference type="SUPFAM" id="SSF52540">
    <property type="entry name" value="P-loop containing nucleoside triphosphate hydrolases"/>
    <property type="match status" value="1"/>
</dbReference>
<dbReference type="SMART" id="SM00490">
    <property type="entry name" value="HELICc"/>
    <property type="match status" value="1"/>
</dbReference>
<dbReference type="InterPro" id="IPR027417">
    <property type="entry name" value="P-loop_NTPase"/>
</dbReference>
<dbReference type="PROSITE" id="PS51192">
    <property type="entry name" value="HELICASE_ATP_BIND_1"/>
    <property type="match status" value="1"/>
</dbReference>
<dbReference type="GO" id="GO:0005829">
    <property type="term" value="C:cytosol"/>
    <property type="evidence" value="ECO:0007669"/>
    <property type="project" value="TreeGrafter"/>
</dbReference>
<dbReference type="InterPro" id="IPR044742">
    <property type="entry name" value="DEAD/DEAH_RhlB"/>
</dbReference>
<keyword evidence="3 7" id="KW-0378">Hydrolase</keyword>
<keyword evidence="2 7" id="KW-0547">Nucleotide-binding</keyword>
<dbReference type="CDD" id="cd18787">
    <property type="entry name" value="SF2_C_DEAD"/>
    <property type="match status" value="1"/>
</dbReference>
<dbReference type="InterPro" id="IPR000629">
    <property type="entry name" value="RNA-helicase_DEAD-box_CS"/>
</dbReference>
<keyword evidence="1" id="KW-0963">Cytoplasm</keyword>
<evidence type="ECO:0000256" key="1">
    <source>
        <dbReference type="ARBA" id="ARBA00022490"/>
    </source>
</evidence>
<evidence type="ECO:0000256" key="2">
    <source>
        <dbReference type="ARBA" id="ARBA00022741"/>
    </source>
</evidence>
<dbReference type="Pfam" id="PF25399">
    <property type="entry name" value="DeaD_dimer"/>
    <property type="match status" value="1"/>
</dbReference>
<evidence type="ECO:0000313" key="11">
    <source>
        <dbReference type="EMBL" id="OWK43415.1"/>
    </source>
</evidence>